<gene>
    <name evidence="2" type="primary">LOC108900371</name>
</gene>
<dbReference type="RefSeq" id="XP_050921483.1">
    <property type="nucleotide sequence ID" value="XM_051065526.1"/>
</dbReference>
<reference evidence="2" key="1">
    <citation type="submission" date="2025-08" db="UniProtKB">
        <authorList>
            <consortium name="RefSeq"/>
        </authorList>
    </citation>
    <scope>IDENTIFICATION</scope>
    <source>
        <tissue evidence="2">Brain</tissue>
    </source>
</reference>
<accession>A0AAJ8AXE1</accession>
<evidence type="ECO:0000313" key="1">
    <source>
        <dbReference type="Proteomes" id="UP000694890"/>
    </source>
</evidence>
<protein>
    <submittedName>
        <fullName evidence="2">Uncharacterized protein LOC108900371 isoform X2</fullName>
    </submittedName>
</protein>
<evidence type="ECO:0000313" key="2">
    <source>
        <dbReference type="RefSeq" id="XP_050921483.1"/>
    </source>
</evidence>
<proteinExistence type="predicted"/>
<dbReference type="GeneID" id="108900371"/>
<name>A0AAJ8AXE1_LATCA</name>
<dbReference type="AlphaFoldDB" id="A0AAJ8AXE1"/>
<dbReference type="Proteomes" id="UP000694890">
    <property type="component" value="Linkage group LG3"/>
</dbReference>
<sequence>MEMSEQSRREEFLKTQEVFRSNAFKIINLMLKWRDGALRRKHLVDEIIHSIFFLGKINNPPYTPKSIVGVEMLTDLERDFPLPFQYYSSQLPKRGPFSCVMDMMVLLKGQGNEDQIKQSLRDLINDKLSKKKNKRFLVSTTICVSQKSTENNSVRYYGVSMSAGPNPRRILVAAACCSAWDEYVSDAVMTYYPDTVRKQYFDGTIKLPKGVRCDAFDLSDLDDKDPCKLCRNLFSLQVRTQIEEGEISWPYGNCAEAESLSNLLKNEKEVKEKTQQKSYNSEDRQRAKDSVLDELKTLLSEVKFKWKANDFYNP</sequence>
<organism evidence="1 2">
    <name type="scientific">Lates calcarifer</name>
    <name type="common">Barramundi</name>
    <name type="synonym">Holocentrus calcarifer</name>
    <dbReference type="NCBI Taxonomy" id="8187"/>
    <lineage>
        <taxon>Eukaryota</taxon>
        <taxon>Metazoa</taxon>
        <taxon>Chordata</taxon>
        <taxon>Craniata</taxon>
        <taxon>Vertebrata</taxon>
        <taxon>Euteleostomi</taxon>
        <taxon>Actinopterygii</taxon>
        <taxon>Neopterygii</taxon>
        <taxon>Teleostei</taxon>
        <taxon>Neoteleostei</taxon>
        <taxon>Acanthomorphata</taxon>
        <taxon>Carangaria</taxon>
        <taxon>Carangaria incertae sedis</taxon>
        <taxon>Centropomidae</taxon>
        <taxon>Lates</taxon>
    </lineage>
</organism>